<evidence type="ECO:0000313" key="3">
    <source>
        <dbReference type="EMBL" id="KAJ1915901.1"/>
    </source>
</evidence>
<keyword evidence="4" id="KW-1185">Reference proteome</keyword>
<dbReference type="Pfam" id="PF09325">
    <property type="entry name" value="Vps5"/>
    <property type="match status" value="1"/>
</dbReference>
<protein>
    <recommendedName>
        <fullName evidence="2">PX domain-containing protein</fullName>
    </recommendedName>
</protein>
<dbReference type="InterPro" id="IPR001683">
    <property type="entry name" value="PX_dom"/>
</dbReference>
<feature type="domain" description="PX" evidence="2">
    <location>
        <begin position="1"/>
        <end position="153"/>
    </location>
</feature>
<dbReference type="Gene3D" id="3.30.1520.10">
    <property type="entry name" value="Phox-like domain"/>
    <property type="match status" value="1"/>
</dbReference>
<evidence type="ECO:0000313" key="4">
    <source>
        <dbReference type="Proteomes" id="UP001150569"/>
    </source>
</evidence>
<name>A0A9W8DSF8_9FUNG</name>
<reference evidence="3" key="1">
    <citation type="submission" date="2022-07" db="EMBL/GenBank/DDBJ databases">
        <title>Phylogenomic reconstructions and comparative analyses of Kickxellomycotina fungi.</title>
        <authorList>
            <person name="Reynolds N.K."/>
            <person name="Stajich J.E."/>
            <person name="Barry K."/>
            <person name="Grigoriev I.V."/>
            <person name="Crous P."/>
            <person name="Smith M.E."/>
        </authorList>
    </citation>
    <scope>NUCLEOTIDE SEQUENCE</scope>
    <source>
        <strain evidence="3">RSA 861</strain>
    </source>
</reference>
<dbReference type="GO" id="GO:0035091">
    <property type="term" value="F:phosphatidylinositol binding"/>
    <property type="evidence" value="ECO:0007669"/>
    <property type="project" value="InterPro"/>
</dbReference>
<dbReference type="EMBL" id="JANBPT010000608">
    <property type="protein sequence ID" value="KAJ1915901.1"/>
    <property type="molecule type" value="Genomic_DNA"/>
</dbReference>
<dbReference type="SUPFAM" id="SSF64268">
    <property type="entry name" value="PX domain"/>
    <property type="match status" value="1"/>
</dbReference>
<dbReference type="PANTHER" id="PTHR10555">
    <property type="entry name" value="SORTING NEXIN"/>
    <property type="match status" value="1"/>
</dbReference>
<organism evidence="3 4">
    <name type="scientific">Tieghemiomyces parasiticus</name>
    <dbReference type="NCBI Taxonomy" id="78921"/>
    <lineage>
        <taxon>Eukaryota</taxon>
        <taxon>Fungi</taxon>
        <taxon>Fungi incertae sedis</taxon>
        <taxon>Zoopagomycota</taxon>
        <taxon>Kickxellomycotina</taxon>
        <taxon>Dimargaritomycetes</taxon>
        <taxon>Dimargaritales</taxon>
        <taxon>Dimargaritaceae</taxon>
        <taxon>Tieghemiomyces</taxon>
    </lineage>
</organism>
<dbReference type="PANTHER" id="PTHR10555:SF170">
    <property type="entry name" value="FI18122P1"/>
    <property type="match status" value="1"/>
</dbReference>
<dbReference type="Gene3D" id="1.20.1270.60">
    <property type="entry name" value="Arfaptin homology (AH) domain/BAR domain"/>
    <property type="match status" value="1"/>
</dbReference>
<feature type="region of interest" description="Disordered" evidence="1">
    <location>
        <begin position="472"/>
        <end position="515"/>
    </location>
</feature>
<dbReference type="InterPro" id="IPR036871">
    <property type="entry name" value="PX_dom_sf"/>
</dbReference>
<gene>
    <name evidence="3" type="ORF">IWQ60_008284</name>
</gene>
<dbReference type="InterPro" id="IPR027267">
    <property type="entry name" value="AH/BAR_dom_sf"/>
</dbReference>
<dbReference type="GO" id="GO:0005768">
    <property type="term" value="C:endosome"/>
    <property type="evidence" value="ECO:0007669"/>
    <property type="project" value="TreeGrafter"/>
</dbReference>
<proteinExistence type="predicted"/>
<accession>A0A9W8DSF8</accession>
<evidence type="ECO:0000256" key="1">
    <source>
        <dbReference type="SAM" id="MobiDB-lite"/>
    </source>
</evidence>
<dbReference type="Pfam" id="PF00787">
    <property type="entry name" value="PX"/>
    <property type="match status" value="1"/>
</dbReference>
<dbReference type="CDD" id="cd06093">
    <property type="entry name" value="PX_domain"/>
    <property type="match status" value="1"/>
</dbReference>
<dbReference type="OrthoDB" id="5227681at2759"/>
<evidence type="ECO:0000259" key="2">
    <source>
        <dbReference type="PROSITE" id="PS50195"/>
    </source>
</evidence>
<comment type="caution">
    <text evidence="3">The sequence shown here is derived from an EMBL/GenBank/DDBJ whole genome shotgun (WGS) entry which is preliminary data.</text>
</comment>
<dbReference type="InterPro" id="IPR015404">
    <property type="entry name" value="Vps5_C"/>
</dbReference>
<dbReference type="AlphaFoldDB" id="A0A9W8DSF8"/>
<dbReference type="PROSITE" id="PS50195">
    <property type="entry name" value="PX"/>
    <property type="match status" value="1"/>
</dbReference>
<sequence>MSLSLAVTKAAPHSETLTYRITIHSGLVPEANPIMSYAYPTHLSTCQNASKSHEGLASATVFGRTLVSPVFRTHQQVRWLHTQLQAYFQSPDRPGVVLPACPEDPDDERTQEAGYQERKRLQLTRFLQRLCARDVVARSEPLLLFLSENMIPQLAVSHRPGRLLRLKAHRPAADVEFRICLPNEPLEVVDHNRFAQQQTYISDLQRLYRAVHLGLAVVAQGERDLCQSFTTAGDLALQSLHSRYRLGMHKHGEFLTRHKQFDRQVGTLAICFDDLRDLAVAHGHTQVCTLTDVFYEYAAMCNSVKTIMNDRTRRLADYVDALRTCDRALGEWEKIQSLHSRAHESVQTAAKQASQRLAQCKQAYKAGQAQSDAEVARFAQATRTDLQQRLQRFARQQVGYERRRLEGYQSALHAVRAEQLHVAPQGNYSRTASLASTYSAGTNGYSDATLSPRYSARNSGSTLIEDLSLSGGYAASKRPPAPSDTVSPLPPSPASPPARYGQRIPIGSDPLSAGV</sequence>
<dbReference type="Proteomes" id="UP001150569">
    <property type="component" value="Unassembled WGS sequence"/>
</dbReference>